<dbReference type="Pfam" id="PF13808">
    <property type="entry name" value="DDE_Tnp_1_assoc"/>
    <property type="match status" value="1"/>
</dbReference>
<dbReference type="InterPro" id="IPR032806">
    <property type="entry name" value="YbfD_N"/>
</dbReference>
<proteinExistence type="inferred from homology"/>
<accession>A0ABX0B3F2</accession>
<dbReference type="RefSeq" id="WP_113044359.1">
    <property type="nucleotide sequence ID" value="NZ_CAWPKC010000026.1"/>
</dbReference>
<evidence type="ECO:0000259" key="2">
    <source>
        <dbReference type="Pfam" id="PF13808"/>
    </source>
</evidence>
<evidence type="ECO:0000313" key="3">
    <source>
        <dbReference type="EMBL" id="NDL26661.1"/>
    </source>
</evidence>
<keyword evidence="4" id="KW-1185">Reference proteome</keyword>
<protein>
    <submittedName>
        <fullName evidence="3">ISAs1 family transposase</fullName>
    </submittedName>
</protein>
<organism evidence="3 4">
    <name type="scientific">Photorhabdus kayaii</name>
    <dbReference type="NCBI Taxonomy" id="230088"/>
    <lineage>
        <taxon>Bacteria</taxon>
        <taxon>Pseudomonadati</taxon>
        <taxon>Pseudomonadota</taxon>
        <taxon>Gammaproteobacteria</taxon>
        <taxon>Enterobacterales</taxon>
        <taxon>Morganellaceae</taxon>
        <taxon>Photorhabdus</taxon>
    </lineage>
</organism>
<evidence type="ECO:0000256" key="1">
    <source>
        <dbReference type="ARBA" id="ARBA00010075"/>
    </source>
</evidence>
<evidence type="ECO:0000313" key="4">
    <source>
        <dbReference type="Proteomes" id="UP000470051"/>
    </source>
</evidence>
<dbReference type="PANTHER" id="PTHR30298:SF0">
    <property type="entry name" value="PROTEIN YBFL-RELATED"/>
    <property type="match status" value="1"/>
</dbReference>
<comment type="caution">
    <text evidence="3">The sequence shown here is derived from an EMBL/GenBank/DDBJ whole genome shotgun (WGS) entry which is preliminary data.</text>
</comment>
<gene>
    <name evidence="3" type="ORF">GPY42_16325</name>
</gene>
<comment type="similarity">
    <text evidence="1">Belongs to the transposase 11 family.</text>
</comment>
<sequence>MLTDIFVHYFSVIQDPKLSTKVTCLLFDVLFLTICATIAGAYRWKHIEDFGEAYLGWFQEKNLFLNGQSVHNTIAHIIPCLNPPKLGRCFLQWIKTVYGQLEGLLITIGGKTLKGTHYHHSKQSAIHMVNAFTTANGLMMVQSKKQEKSNKIKATLEIIYLLQLKEYLISINATGCQTEITSLIVGRGSDYLLGIKWNLHKALKAATSKHIAHHLPKHLFVERYHDRIKIREYYVLPTSQLTRIPPNWKGLSPPSAMVNYQQEMLGEVSLDYHYYISSVPASTVRGCREIEIAYIGYWMLQ</sequence>
<dbReference type="EMBL" id="WSFE01000026">
    <property type="protein sequence ID" value="NDL26661.1"/>
    <property type="molecule type" value="Genomic_DNA"/>
</dbReference>
<dbReference type="InterPro" id="IPR051698">
    <property type="entry name" value="Transposase_11-like"/>
</dbReference>
<dbReference type="InterPro" id="IPR047647">
    <property type="entry name" value="ISAs1_transpos"/>
</dbReference>
<dbReference type="Proteomes" id="UP000470051">
    <property type="component" value="Unassembled WGS sequence"/>
</dbReference>
<name>A0ABX0B3F2_9GAMM</name>
<reference evidence="3 4" key="1">
    <citation type="submission" date="2019-12" db="EMBL/GenBank/DDBJ databases">
        <title>Engineering Photorhabdus to improve their lethality against agricultural pests.</title>
        <authorList>
            <person name="Machado R.A.R."/>
        </authorList>
    </citation>
    <scope>NUCLEOTIDE SEQUENCE [LARGE SCALE GENOMIC DNA]</scope>
    <source>
        <strain evidence="3 4">M-HU2</strain>
    </source>
</reference>
<feature type="domain" description="H repeat-associated protein N-terminal" evidence="2">
    <location>
        <begin position="8"/>
        <end position="94"/>
    </location>
</feature>
<dbReference type="PANTHER" id="PTHR30298">
    <property type="entry name" value="H REPEAT-ASSOCIATED PREDICTED TRANSPOSASE"/>
    <property type="match status" value="1"/>
</dbReference>
<dbReference type="NCBIfam" id="NF033564">
    <property type="entry name" value="transpos_ISAs1"/>
    <property type="match status" value="1"/>
</dbReference>